<proteinExistence type="predicted"/>
<dbReference type="OrthoDB" id="5586934at2759"/>
<evidence type="ECO:0000313" key="2">
    <source>
        <dbReference type="Proteomes" id="UP000054270"/>
    </source>
</evidence>
<dbReference type="AlphaFoldDB" id="A0A0D2Q7N1"/>
<organism evidence="1 2">
    <name type="scientific">Hypholoma sublateritium (strain FD-334 SS-4)</name>
    <dbReference type="NCBI Taxonomy" id="945553"/>
    <lineage>
        <taxon>Eukaryota</taxon>
        <taxon>Fungi</taxon>
        <taxon>Dikarya</taxon>
        <taxon>Basidiomycota</taxon>
        <taxon>Agaricomycotina</taxon>
        <taxon>Agaricomycetes</taxon>
        <taxon>Agaricomycetidae</taxon>
        <taxon>Agaricales</taxon>
        <taxon>Agaricineae</taxon>
        <taxon>Strophariaceae</taxon>
        <taxon>Hypholoma</taxon>
    </lineage>
</organism>
<sequence length="52" mass="5889">MGLPHLVRVLSLHLRACGTYTPRRPVIHFLFLGTVIYQFLPNGKKVIIDSIS</sequence>
<gene>
    <name evidence="1" type="ORF">HYPSUDRAFT_34833</name>
</gene>
<protein>
    <submittedName>
        <fullName evidence="1">Uncharacterized protein</fullName>
    </submittedName>
</protein>
<reference evidence="2" key="1">
    <citation type="submission" date="2014-04" db="EMBL/GenBank/DDBJ databases">
        <title>Evolutionary Origins and Diversification of the Mycorrhizal Mutualists.</title>
        <authorList>
            <consortium name="DOE Joint Genome Institute"/>
            <consortium name="Mycorrhizal Genomics Consortium"/>
            <person name="Kohler A."/>
            <person name="Kuo A."/>
            <person name="Nagy L.G."/>
            <person name="Floudas D."/>
            <person name="Copeland A."/>
            <person name="Barry K.W."/>
            <person name="Cichocki N."/>
            <person name="Veneault-Fourrey C."/>
            <person name="LaButti K."/>
            <person name="Lindquist E.A."/>
            <person name="Lipzen A."/>
            <person name="Lundell T."/>
            <person name="Morin E."/>
            <person name="Murat C."/>
            <person name="Riley R."/>
            <person name="Ohm R."/>
            <person name="Sun H."/>
            <person name="Tunlid A."/>
            <person name="Henrissat B."/>
            <person name="Grigoriev I.V."/>
            <person name="Hibbett D.S."/>
            <person name="Martin F."/>
        </authorList>
    </citation>
    <scope>NUCLEOTIDE SEQUENCE [LARGE SCALE GENOMIC DNA]</scope>
    <source>
        <strain evidence="2">FD-334 SS-4</strain>
    </source>
</reference>
<dbReference type="Proteomes" id="UP000054270">
    <property type="component" value="Unassembled WGS sequence"/>
</dbReference>
<dbReference type="EMBL" id="KN817523">
    <property type="protein sequence ID" value="KJA27705.1"/>
    <property type="molecule type" value="Genomic_DNA"/>
</dbReference>
<evidence type="ECO:0000313" key="1">
    <source>
        <dbReference type="EMBL" id="KJA27705.1"/>
    </source>
</evidence>
<accession>A0A0D2Q7N1</accession>
<keyword evidence="2" id="KW-1185">Reference proteome</keyword>
<name>A0A0D2Q7N1_HYPSF</name>